<evidence type="ECO:0000313" key="2">
    <source>
        <dbReference type="EMBL" id="KAG7304429.1"/>
    </source>
</evidence>
<gene>
    <name evidence="2" type="ORF">JYU34_011370</name>
</gene>
<feature type="region of interest" description="Disordered" evidence="1">
    <location>
        <begin position="1"/>
        <end position="39"/>
    </location>
</feature>
<dbReference type="Proteomes" id="UP000823941">
    <property type="component" value="Chromosome 15"/>
</dbReference>
<accession>A0ABQ7QI22</accession>
<evidence type="ECO:0000256" key="1">
    <source>
        <dbReference type="SAM" id="MobiDB-lite"/>
    </source>
</evidence>
<reference evidence="2 3" key="1">
    <citation type="submission" date="2021-06" db="EMBL/GenBank/DDBJ databases">
        <title>A haploid diamondback moth (Plutella xylostella L.) genome assembly resolves 31 chromosomes and identifies a diamide resistance mutation.</title>
        <authorList>
            <person name="Ward C.M."/>
            <person name="Perry K.D."/>
            <person name="Baker G."/>
            <person name="Powis K."/>
            <person name="Heckel D.G."/>
            <person name="Baxter S.W."/>
        </authorList>
    </citation>
    <scope>NUCLEOTIDE SEQUENCE [LARGE SCALE GENOMIC DNA]</scope>
    <source>
        <strain evidence="2 3">LV</strain>
        <tissue evidence="2">Single pupa</tissue>
    </source>
</reference>
<organism evidence="2 3">
    <name type="scientific">Plutella xylostella</name>
    <name type="common">Diamondback moth</name>
    <name type="synonym">Plutella maculipennis</name>
    <dbReference type="NCBI Taxonomy" id="51655"/>
    <lineage>
        <taxon>Eukaryota</taxon>
        <taxon>Metazoa</taxon>
        <taxon>Ecdysozoa</taxon>
        <taxon>Arthropoda</taxon>
        <taxon>Hexapoda</taxon>
        <taxon>Insecta</taxon>
        <taxon>Pterygota</taxon>
        <taxon>Neoptera</taxon>
        <taxon>Endopterygota</taxon>
        <taxon>Lepidoptera</taxon>
        <taxon>Glossata</taxon>
        <taxon>Ditrysia</taxon>
        <taxon>Yponomeutoidea</taxon>
        <taxon>Plutellidae</taxon>
        <taxon>Plutella</taxon>
    </lineage>
</organism>
<sequence length="106" mass="10752">MGVSHRKVRASSSRWRAMRVQKWKRSAGGGGGAGAGSVLAGRGRRGALAAASHYLWKECECGGGGSAGGSGACGSDAERCTPGVRSPRAPAAAPAPRRSPFHCHSH</sequence>
<comment type="caution">
    <text evidence="2">The sequence shown here is derived from an EMBL/GenBank/DDBJ whole genome shotgun (WGS) entry which is preliminary data.</text>
</comment>
<name>A0ABQ7QI22_PLUXY</name>
<keyword evidence="3" id="KW-1185">Reference proteome</keyword>
<feature type="region of interest" description="Disordered" evidence="1">
    <location>
        <begin position="65"/>
        <end position="106"/>
    </location>
</feature>
<protein>
    <submittedName>
        <fullName evidence="2">Uncharacterized protein</fullName>
    </submittedName>
</protein>
<feature type="compositionally biased region" description="Basic residues" evidence="1">
    <location>
        <begin position="16"/>
        <end position="25"/>
    </location>
</feature>
<dbReference type="EMBL" id="JAHIBW010000015">
    <property type="protein sequence ID" value="KAG7304429.1"/>
    <property type="molecule type" value="Genomic_DNA"/>
</dbReference>
<evidence type="ECO:0000313" key="3">
    <source>
        <dbReference type="Proteomes" id="UP000823941"/>
    </source>
</evidence>
<feature type="compositionally biased region" description="Low complexity" evidence="1">
    <location>
        <begin position="85"/>
        <end position="98"/>
    </location>
</feature>
<proteinExistence type="predicted"/>